<proteinExistence type="predicted"/>
<evidence type="ECO:0000313" key="3">
    <source>
        <dbReference type="Proteomes" id="UP000887116"/>
    </source>
</evidence>
<accession>A0A8X6M2J5</accession>
<dbReference type="EMBL" id="BMAO01009242">
    <property type="protein sequence ID" value="GFR29602.1"/>
    <property type="molecule type" value="Genomic_DNA"/>
</dbReference>
<evidence type="ECO:0000313" key="2">
    <source>
        <dbReference type="EMBL" id="GFR29602.1"/>
    </source>
</evidence>
<reference evidence="2" key="1">
    <citation type="submission" date="2020-07" db="EMBL/GenBank/DDBJ databases">
        <title>Multicomponent nature underlies the extraordinary mechanical properties of spider dragline silk.</title>
        <authorList>
            <person name="Kono N."/>
            <person name="Nakamura H."/>
            <person name="Mori M."/>
            <person name="Yoshida Y."/>
            <person name="Ohtoshi R."/>
            <person name="Malay A.D."/>
            <person name="Moran D.A.P."/>
            <person name="Tomita M."/>
            <person name="Numata K."/>
            <person name="Arakawa K."/>
        </authorList>
    </citation>
    <scope>NUCLEOTIDE SEQUENCE</scope>
</reference>
<keyword evidence="3" id="KW-1185">Reference proteome</keyword>
<dbReference type="OrthoDB" id="6427993at2759"/>
<gene>
    <name evidence="2" type="ORF">TNCT_545121</name>
    <name evidence="1" type="ORF">TNCT_632411</name>
</gene>
<evidence type="ECO:0000313" key="1">
    <source>
        <dbReference type="EMBL" id="GFQ87156.1"/>
    </source>
</evidence>
<sequence length="102" mass="11002">MDLPPPVSQKAYEKILRKINLASCEVADDSMKNAAKEEILASGSNEICTLFNYQSKSNSRFGQQPPSVYLTIASALSASVKGLAQPHLSSSIKGNSRCLQLD</sequence>
<dbReference type="Proteomes" id="UP000887116">
    <property type="component" value="Unassembled WGS sequence"/>
</dbReference>
<comment type="caution">
    <text evidence="2">The sequence shown here is derived from an EMBL/GenBank/DDBJ whole genome shotgun (WGS) entry which is preliminary data.</text>
</comment>
<dbReference type="EMBL" id="BMAO01033119">
    <property type="protein sequence ID" value="GFQ87156.1"/>
    <property type="molecule type" value="Genomic_DNA"/>
</dbReference>
<organism evidence="2 3">
    <name type="scientific">Trichonephila clavata</name>
    <name type="common">Joro spider</name>
    <name type="synonym">Nephila clavata</name>
    <dbReference type="NCBI Taxonomy" id="2740835"/>
    <lineage>
        <taxon>Eukaryota</taxon>
        <taxon>Metazoa</taxon>
        <taxon>Ecdysozoa</taxon>
        <taxon>Arthropoda</taxon>
        <taxon>Chelicerata</taxon>
        <taxon>Arachnida</taxon>
        <taxon>Araneae</taxon>
        <taxon>Araneomorphae</taxon>
        <taxon>Entelegynae</taxon>
        <taxon>Araneoidea</taxon>
        <taxon>Nephilidae</taxon>
        <taxon>Trichonephila</taxon>
    </lineage>
</organism>
<protein>
    <submittedName>
        <fullName evidence="2">Uncharacterized protein</fullName>
    </submittedName>
</protein>
<dbReference type="AlphaFoldDB" id="A0A8X6M2J5"/>
<name>A0A8X6M2J5_TRICU</name>